<dbReference type="EMBL" id="MCFI01000001">
    <property type="protein sequence ID" value="ORY87645.1"/>
    <property type="molecule type" value="Genomic_DNA"/>
</dbReference>
<dbReference type="InterPro" id="IPR029044">
    <property type="entry name" value="Nucleotide-diphossugar_trans"/>
</dbReference>
<keyword evidence="9" id="KW-0735">Signal-anchor</keyword>
<dbReference type="RefSeq" id="XP_040728140.1">
    <property type="nucleotide sequence ID" value="XM_040872050.1"/>
</dbReference>
<dbReference type="InterPro" id="IPR026050">
    <property type="entry name" value="C1GALT1/C1GALT1_chp1"/>
</dbReference>
<dbReference type="OMA" id="ERTRPYN"/>
<evidence type="ECO:0000256" key="1">
    <source>
        <dbReference type="ARBA" id="ARBA00004606"/>
    </source>
</evidence>
<dbReference type="GeneID" id="63788649"/>
<keyword evidence="8" id="KW-0547">Nucleotide-binding</keyword>
<organism evidence="14 15">
    <name type="scientific">Protomyces lactucae-debilis</name>
    <dbReference type="NCBI Taxonomy" id="2754530"/>
    <lineage>
        <taxon>Eukaryota</taxon>
        <taxon>Fungi</taxon>
        <taxon>Dikarya</taxon>
        <taxon>Ascomycota</taxon>
        <taxon>Taphrinomycotina</taxon>
        <taxon>Taphrinomycetes</taxon>
        <taxon>Taphrinales</taxon>
        <taxon>Protomycetaceae</taxon>
        <taxon>Protomyces</taxon>
    </lineage>
</organism>
<evidence type="ECO:0000256" key="3">
    <source>
        <dbReference type="ARBA" id="ARBA00006462"/>
    </source>
</evidence>
<comment type="similarity">
    <text evidence="3">Belongs to the glycosyltransferase 31 family. Beta3-Gal-T subfamily.</text>
</comment>
<dbReference type="SUPFAM" id="SSF53448">
    <property type="entry name" value="Nucleotide-diphospho-sugar transferases"/>
    <property type="match status" value="1"/>
</dbReference>
<dbReference type="PANTHER" id="PTHR23033">
    <property type="entry name" value="BETA1,3-GALACTOSYLTRANSFERASE"/>
    <property type="match status" value="1"/>
</dbReference>
<evidence type="ECO:0000256" key="6">
    <source>
        <dbReference type="ARBA" id="ARBA00022679"/>
    </source>
</evidence>
<feature type="transmembrane region" description="Helical" evidence="12">
    <location>
        <begin position="12"/>
        <end position="28"/>
    </location>
</feature>
<keyword evidence="7 12" id="KW-0812">Transmembrane</keyword>
<reference evidence="14 15" key="1">
    <citation type="submission" date="2016-07" db="EMBL/GenBank/DDBJ databases">
        <title>Pervasive Adenine N6-methylation of Active Genes in Fungi.</title>
        <authorList>
            <consortium name="DOE Joint Genome Institute"/>
            <person name="Mondo S.J."/>
            <person name="Dannebaum R.O."/>
            <person name="Kuo R.C."/>
            <person name="Labutti K."/>
            <person name="Haridas S."/>
            <person name="Kuo A."/>
            <person name="Salamov A."/>
            <person name="Ahrendt S.R."/>
            <person name="Lipzen A."/>
            <person name="Sullivan W."/>
            <person name="Andreopoulos W.B."/>
            <person name="Clum A."/>
            <person name="Lindquist E."/>
            <person name="Daum C."/>
            <person name="Ramamoorthy G.K."/>
            <person name="Gryganskyi A."/>
            <person name="Culley D."/>
            <person name="Magnuson J.K."/>
            <person name="James T.Y."/>
            <person name="O'Malley M.A."/>
            <person name="Stajich J.E."/>
            <person name="Spatafora J.W."/>
            <person name="Visel A."/>
            <person name="Grigoriev I.V."/>
        </authorList>
    </citation>
    <scope>NUCLEOTIDE SEQUENCE [LARGE SCALE GENOMIC DNA]</scope>
    <source>
        <strain evidence="14 15">12-1054</strain>
    </source>
</reference>
<protein>
    <recommendedName>
        <fullName evidence="4">N-acetylgalactosaminide beta-1,3-galactosyltransferase</fullName>
        <ecNumber evidence="4">2.4.1.122</ecNumber>
    </recommendedName>
</protein>
<sequence length="472" mass="53771">MTALRSSLKRRIALNATILLCIFTLIYFRSDDTLPVITKEHKTQISTSVKEDLQLKDVAFILRTGWEVRDRLTGPMDTWLRGLDKDQVMIFSDTDSTLKGYQLHDFVKLVPFFQKEADKNSPHFKYYQSLRQADIRPDSPGLEPSTRNDGWQLDVIKQVASAYLGYKMMKEKRDFKYYVLADDDTYIHMPSLLHVLNKADPDDPVLIGRYWGTSTSESFMLGGAGMSFSRSALAHMFDYAPDLADEMLRTSLEAPIGDGHLSKYVIQAGGRLVEELSSAFYHERLEMRFNDKDRWCAPLATIHHQTPATMRKTHAKLMGLNSTGPVYQRQVMEKHKFVLDGTMWLGSGRSYVQCLETPAFHQPCQFFQLNDMADATQNVRTCQNFCLSGEIMPNCAAWVYRPQDRLCALNIGFRTMDIRANGYDLVGWAGVNNQTLANWEKQCPDTIWRADARLPARPSGLRANFADLVGGK</sequence>
<evidence type="ECO:0000259" key="13">
    <source>
        <dbReference type="Pfam" id="PF02434"/>
    </source>
</evidence>
<gene>
    <name evidence="14" type="ORF">BCR37DRAFT_404068</name>
</gene>
<keyword evidence="11 12" id="KW-0472">Membrane</keyword>
<keyword evidence="6" id="KW-0808">Transferase</keyword>
<comment type="caution">
    <text evidence="14">The sequence shown here is derived from an EMBL/GenBank/DDBJ whole genome shotgun (WGS) entry which is preliminary data.</text>
</comment>
<dbReference type="AlphaFoldDB" id="A0A1Y2FY99"/>
<evidence type="ECO:0000256" key="5">
    <source>
        <dbReference type="ARBA" id="ARBA00022676"/>
    </source>
</evidence>
<evidence type="ECO:0000256" key="10">
    <source>
        <dbReference type="ARBA" id="ARBA00022989"/>
    </source>
</evidence>
<feature type="domain" description="Fringe-like glycosyltransferase" evidence="13">
    <location>
        <begin position="172"/>
        <end position="239"/>
    </location>
</feature>
<dbReference type="OrthoDB" id="414175at2759"/>
<evidence type="ECO:0000313" key="14">
    <source>
        <dbReference type="EMBL" id="ORY87645.1"/>
    </source>
</evidence>
<evidence type="ECO:0000256" key="12">
    <source>
        <dbReference type="SAM" id="Phobius"/>
    </source>
</evidence>
<comment type="subcellular location">
    <subcellularLocation>
        <location evidence="1">Membrane</location>
        <topology evidence="1">Single-pass type II membrane protein</topology>
    </subcellularLocation>
</comment>
<accession>A0A1Y2FY99</accession>
<dbReference type="Pfam" id="PF02434">
    <property type="entry name" value="Fringe"/>
    <property type="match status" value="1"/>
</dbReference>
<dbReference type="STRING" id="56484.A0A1Y2FY99"/>
<evidence type="ECO:0000256" key="9">
    <source>
        <dbReference type="ARBA" id="ARBA00022968"/>
    </source>
</evidence>
<keyword evidence="5" id="KW-0328">Glycosyltransferase</keyword>
<keyword evidence="15" id="KW-1185">Reference proteome</keyword>
<evidence type="ECO:0000256" key="7">
    <source>
        <dbReference type="ARBA" id="ARBA00022692"/>
    </source>
</evidence>
<proteinExistence type="inferred from homology"/>
<dbReference type="GO" id="GO:0016263">
    <property type="term" value="F:glycoprotein-N-acetylgalactosamine 3-beta-galactosyltransferase activity"/>
    <property type="evidence" value="ECO:0007669"/>
    <property type="project" value="UniProtKB-EC"/>
</dbReference>
<evidence type="ECO:0000256" key="2">
    <source>
        <dbReference type="ARBA" id="ARBA00004922"/>
    </source>
</evidence>
<dbReference type="EC" id="2.4.1.122" evidence="4"/>
<dbReference type="InterPro" id="IPR003378">
    <property type="entry name" value="Fringe-like_glycosylTrfase"/>
</dbReference>
<keyword evidence="10 12" id="KW-1133">Transmembrane helix</keyword>
<evidence type="ECO:0000256" key="8">
    <source>
        <dbReference type="ARBA" id="ARBA00022741"/>
    </source>
</evidence>
<evidence type="ECO:0000256" key="4">
    <source>
        <dbReference type="ARBA" id="ARBA00012557"/>
    </source>
</evidence>
<name>A0A1Y2FY99_PROLT</name>
<dbReference type="Proteomes" id="UP000193685">
    <property type="component" value="Unassembled WGS sequence"/>
</dbReference>
<comment type="pathway">
    <text evidence="2">Protein modification; protein glycosylation.</text>
</comment>
<dbReference type="GO" id="GO:0016020">
    <property type="term" value="C:membrane"/>
    <property type="evidence" value="ECO:0007669"/>
    <property type="project" value="UniProtKB-SubCell"/>
</dbReference>
<dbReference type="Gene3D" id="3.90.550.50">
    <property type="match status" value="1"/>
</dbReference>
<evidence type="ECO:0000256" key="11">
    <source>
        <dbReference type="ARBA" id="ARBA00023136"/>
    </source>
</evidence>
<dbReference type="GO" id="GO:0000166">
    <property type="term" value="F:nucleotide binding"/>
    <property type="evidence" value="ECO:0007669"/>
    <property type="project" value="UniProtKB-KW"/>
</dbReference>
<evidence type="ECO:0000313" key="15">
    <source>
        <dbReference type="Proteomes" id="UP000193685"/>
    </source>
</evidence>